<dbReference type="FunFam" id="3.40.50.1820:FF:000140">
    <property type="entry name" value="Esterase/lipase/thioesterase family protein"/>
    <property type="match status" value="1"/>
</dbReference>
<evidence type="ECO:0000313" key="3">
    <source>
        <dbReference type="EMBL" id="KFK34328.1"/>
    </source>
</evidence>
<dbReference type="AlphaFoldDB" id="A0A087GWS6"/>
<dbReference type="GO" id="GO:0047372">
    <property type="term" value="F:monoacylglycerol lipase activity"/>
    <property type="evidence" value="ECO:0007669"/>
    <property type="project" value="TreeGrafter"/>
</dbReference>
<accession>A0A087GWS6</accession>
<evidence type="ECO:0000313" key="4">
    <source>
        <dbReference type="Proteomes" id="UP000029120"/>
    </source>
</evidence>
<proteinExistence type="inferred from homology"/>
<dbReference type="Gene3D" id="3.40.50.1820">
    <property type="entry name" value="alpha/beta hydrolase"/>
    <property type="match status" value="1"/>
</dbReference>
<dbReference type="SUPFAM" id="SSF53474">
    <property type="entry name" value="alpha/beta-Hydrolases"/>
    <property type="match status" value="1"/>
</dbReference>
<feature type="domain" description="AB hydrolase-1" evidence="2">
    <location>
        <begin position="294"/>
        <end position="532"/>
    </location>
</feature>
<sequence length="578" mass="63583">MGACGSREFRRTETAKLILQDGTLQEFSSPVKVWQILQKNPTSFVCNSDDMDFDDAVLAVGGSEDLRPGELYFVLPLTWLNHPLRAEQMAALAVKASSALTESGWSCGNVGEDEARRVSNGECRDKRVKRNGCGGRGGCGGGGKGRRKFTVELSSIAEQLVAANPKRRRGGAMARVAFASSPPLISVRTLRRHFSVFASVNPKTPEMPRHHSSLEVIGGGTDRFLPALKESLSKPYHTFPLIGFNRHVETIYAAFYRSVPSVRLRRECLRTKDNGSVALDWIAGDDGYLPPESPILILLPGLTGGSQDSYVRHMLLRARSKNWRCVVFNSRGCGDSPVTTPQFYSASFLGDISEVIAHVGDRFPKANLYAAGWSLGGNILVNYLGQESHSCPLTAAVSLCNPFDLVIADEDFHKGFNNVYDKALSRSLRRIFCKHSLLFEDIGGEFNIPMAANAETVRDFDEGLTRVSFGFKTVDEYYSKSSSSKCIKHVRTPLLCIQAANDPIAPERGIPRDDIKANPNCMLIVTPRGGHLGWVAGPEAPSGAPWTDPVVMEFLLHVESCQTIYEERFLEDVHQIQV</sequence>
<protein>
    <recommendedName>
        <fullName evidence="2">AB hydrolase-1 domain-containing protein</fullName>
    </recommendedName>
</protein>
<comment type="similarity">
    <text evidence="1">Belongs to the AB hydrolase superfamily. AB hydrolase 4 family.</text>
</comment>
<keyword evidence="4" id="KW-1185">Reference proteome</keyword>
<gene>
    <name evidence="3" type="ordered locus">AALP_Aa5g130500</name>
</gene>
<dbReference type="EMBL" id="CM002873">
    <property type="protein sequence ID" value="KFK34328.1"/>
    <property type="molecule type" value="Genomic_DNA"/>
</dbReference>
<dbReference type="eggNOG" id="KOG1838">
    <property type="taxonomic scope" value="Eukaryota"/>
</dbReference>
<evidence type="ECO:0000256" key="1">
    <source>
        <dbReference type="ARBA" id="ARBA00010884"/>
    </source>
</evidence>
<reference evidence="4" key="1">
    <citation type="journal article" date="2015" name="Nat. Plants">
        <title>Genome expansion of Arabis alpina linked with retrotransposition and reduced symmetric DNA methylation.</title>
        <authorList>
            <person name="Willing E.M."/>
            <person name="Rawat V."/>
            <person name="Mandakova T."/>
            <person name="Maumus F."/>
            <person name="James G.V."/>
            <person name="Nordstroem K.J."/>
            <person name="Becker C."/>
            <person name="Warthmann N."/>
            <person name="Chica C."/>
            <person name="Szarzynska B."/>
            <person name="Zytnicki M."/>
            <person name="Albani M.C."/>
            <person name="Kiefer C."/>
            <person name="Bergonzi S."/>
            <person name="Castaings L."/>
            <person name="Mateos J.L."/>
            <person name="Berns M.C."/>
            <person name="Bujdoso N."/>
            <person name="Piofczyk T."/>
            <person name="de Lorenzo L."/>
            <person name="Barrero-Sicilia C."/>
            <person name="Mateos I."/>
            <person name="Piednoel M."/>
            <person name="Hagmann J."/>
            <person name="Chen-Min-Tao R."/>
            <person name="Iglesias-Fernandez R."/>
            <person name="Schuster S.C."/>
            <person name="Alonso-Blanco C."/>
            <person name="Roudier F."/>
            <person name="Carbonero P."/>
            <person name="Paz-Ares J."/>
            <person name="Davis S.J."/>
            <person name="Pecinka A."/>
            <person name="Quesneville H."/>
            <person name="Colot V."/>
            <person name="Lysak M.A."/>
            <person name="Weigel D."/>
            <person name="Coupland G."/>
            <person name="Schneeberger K."/>
        </authorList>
    </citation>
    <scope>NUCLEOTIDE SEQUENCE [LARGE SCALE GENOMIC DNA]</scope>
    <source>
        <strain evidence="4">cv. Pajares</strain>
    </source>
</reference>
<evidence type="ECO:0000259" key="2">
    <source>
        <dbReference type="Pfam" id="PF00561"/>
    </source>
</evidence>
<dbReference type="PANTHER" id="PTHR10794">
    <property type="entry name" value="ABHYDROLASE DOMAIN-CONTAINING PROTEIN"/>
    <property type="match status" value="1"/>
</dbReference>
<organism evidence="3 4">
    <name type="scientific">Arabis alpina</name>
    <name type="common">Alpine rock-cress</name>
    <dbReference type="NCBI Taxonomy" id="50452"/>
    <lineage>
        <taxon>Eukaryota</taxon>
        <taxon>Viridiplantae</taxon>
        <taxon>Streptophyta</taxon>
        <taxon>Embryophyta</taxon>
        <taxon>Tracheophyta</taxon>
        <taxon>Spermatophyta</taxon>
        <taxon>Magnoliopsida</taxon>
        <taxon>eudicotyledons</taxon>
        <taxon>Gunneridae</taxon>
        <taxon>Pentapetalae</taxon>
        <taxon>rosids</taxon>
        <taxon>malvids</taxon>
        <taxon>Brassicales</taxon>
        <taxon>Brassicaceae</taxon>
        <taxon>Arabideae</taxon>
        <taxon>Arabis</taxon>
    </lineage>
</organism>
<dbReference type="InterPro" id="IPR000073">
    <property type="entry name" value="AB_hydrolase_1"/>
</dbReference>
<name>A0A087GWS6_ARAAL</name>
<dbReference type="InterPro" id="IPR025322">
    <property type="entry name" value="PADRE_dom"/>
</dbReference>
<dbReference type="Pfam" id="PF14009">
    <property type="entry name" value="PADRE"/>
    <property type="match status" value="1"/>
</dbReference>
<dbReference type="OrthoDB" id="247542at2759"/>
<dbReference type="PROSITE" id="PS01133">
    <property type="entry name" value="UPF0017"/>
    <property type="match status" value="1"/>
</dbReference>
<dbReference type="InterPro" id="IPR029058">
    <property type="entry name" value="AB_hydrolase_fold"/>
</dbReference>
<dbReference type="Proteomes" id="UP000029120">
    <property type="component" value="Chromosome 5"/>
</dbReference>
<dbReference type="OMA" id="GCCRTKI"/>
<dbReference type="Gramene" id="KFK34328">
    <property type="protein sequence ID" value="KFK34328"/>
    <property type="gene ID" value="AALP_AA5G130500"/>
</dbReference>
<dbReference type="InterPro" id="IPR050960">
    <property type="entry name" value="AB_hydrolase_4_sf"/>
</dbReference>
<dbReference type="PANTHER" id="PTHR10794:SF84">
    <property type="entry name" value="ESTERASE_LIPASE_THIOESTERASE FAMILY PROTEIN"/>
    <property type="match status" value="1"/>
</dbReference>
<dbReference type="GO" id="GO:0034338">
    <property type="term" value="F:short-chain carboxylesterase activity"/>
    <property type="evidence" value="ECO:0007669"/>
    <property type="project" value="TreeGrafter"/>
</dbReference>
<dbReference type="Pfam" id="PF00561">
    <property type="entry name" value="Abhydrolase_1"/>
    <property type="match status" value="1"/>
</dbReference>
<dbReference type="InterPro" id="IPR000952">
    <property type="entry name" value="AB_hydrolase_4_CS"/>
</dbReference>